<evidence type="ECO:0000313" key="2">
    <source>
        <dbReference type="EMBL" id="PNJ02389.1"/>
    </source>
</evidence>
<organism evidence="2">
    <name type="scientific">Pongo abelii</name>
    <name type="common">Sumatran orangutan</name>
    <name type="synonym">Pongo pygmaeus abelii</name>
    <dbReference type="NCBI Taxonomy" id="9601"/>
    <lineage>
        <taxon>Eukaryota</taxon>
        <taxon>Metazoa</taxon>
        <taxon>Chordata</taxon>
        <taxon>Craniata</taxon>
        <taxon>Vertebrata</taxon>
        <taxon>Euteleostomi</taxon>
        <taxon>Mammalia</taxon>
        <taxon>Eutheria</taxon>
        <taxon>Euarchontoglires</taxon>
        <taxon>Primates</taxon>
        <taxon>Haplorrhini</taxon>
        <taxon>Catarrhini</taxon>
        <taxon>Hominidae</taxon>
        <taxon>Pongo</taxon>
    </lineage>
</organism>
<feature type="non-terminal residue" evidence="2">
    <location>
        <position position="65"/>
    </location>
</feature>
<proteinExistence type="predicted"/>
<gene>
    <name evidence="2" type="ORF">CR201_G0054902</name>
</gene>
<comment type="caution">
    <text evidence="2">The sequence shown here is derived from an EMBL/GenBank/DDBJ whole genome shotgun (WGS) entry which is preliminary data.</text>
</comment>
<reference evidence="2" key="1">
    <citation type="submission" date="2017-12" db="EMBL/GenBank/DDBJ databases">
        <title>High-resolution comparative analysis of great ape genomes.</title>
        <authorList>
            <person name="Pollen A."/>
            <person name="Hastie A."/>
            <person name="Hormozdiari F."/>
            <person name="Dougherty M."/>
            <person name="Liu R."/>
            <person name="Chaisson M."/>
            <person name="Hoppe E."/>
            <person name="Hill C."/>
            <person name="Pang A."/>
            <person name="Hillier L."/>
            <person name="Baker C."/>
            <person name="Armstrong J."/>
            <person name="Shendure J."/>
            <person name="Paten B."/>
            <person name="Wilson R."/>
            <person name="Chao H."/>
            <person name="Schneider V."/>
            <person name="Ventura M."/>
            <person name="Kronenberg Z."/>
            <person name="Murali S."/>
            <person name="Gordon D."/>
            <person name="Cantsilieris S."/>
            <person name="Munson K."/>
            <person name="Nelson B."/>
            <person name="Raja A."/>
            <person name="Underwood J."/>
            <person name="Diekhans M."/>
            <person name="Fiddes I."/>
            <person name="Haussler D."/>
            <person name="Eichler E."/>
        </authorList>
    </citation>
    <scope>NUCLEOTIDE SEQUENCE [LARGE SCALE GENOMIC DNA]</scope>
    <source>
        <strain evidence="2">Susie</strain>
    </source>
</reference>
<evidence type="ECO:0000256" key="1">
    <source>
        <dbReference type="SAM" id="MobiDB-lite"/>
    </source>
</evidence>
<feature type="compositionally biased region" description="Low complexity" evidence="1">
    <location>
        <begin position="31"/>
        <end position="57"/>
    </location>
</feature>
<dbReference type="EMBL" id="NDHI03003828">
    <property type="protein sequence ID" value="PNJ02389.1"/>
    <property type="molecule type" value="Genomic_DNA"/>
</dbReference>
<dbReference type="AlphaFoldDB" id="A0A2J8R1I4"/>
<protein>
    <submittedName>
        <fullName evidence="2">PIGQ isoform 6</fullName>
    </submittedName>
</protein>
<name>A0A2J8R1I4_PONAB</name>
<sequence length="65" mass="6863">VFPHEPWLRLCRERGGAFWSCEVTRRQAPTAPGAPECSSSGPCPSSGASSPRANSSGTGWSTSRL</sequence>
<feature type="non-terminal residue" evidence="2">
    <location>
        <position position="1"/>
    </location>
</feature>
<feature type="region of interest" description="Disordered" evidence="1">
    <location>
        <begin position="28"/>
        <end position="65"/>
    </location>
</feature>
<accession>A0A2J8R1I4</accession>